<dbReference type="PANTHER" id="PTHR30618:SF0">
    <property type="entry name" value="PURINE-URACIL PERMEASE NCS1"/>
    <property type="match status" value="1"/>
</dbReference>
<feature type="transmembrane region" description="Helical" evidence="6">
    <location>
        <begin position="223"/>
        <end position="243"/>
    </location>
</feature>
<comment type="subcellular location">
    <subcellularLocation>
        <location evidence="1">Membrane</location>
        <topology evidence="1">Multi-pass membrane protein</topology>
    </subcellularLocation>
</comment>
<dbReference type="PANTHER" id="PTHR30618">
    <property type="entry name" value="NCS1 FAMILY PURINE/PYRIMIDINE TRANSPORTER"/>
    <property type="match status" value="1"/>
</dbReference>
<proteinExistence type="inferred from homology"/>
<feature type="transmembrane region" description="Helical" evidence="6">
    <location>
        <begin position="121"/>
        <end position="140"/>
    </location>
</feature>
<feature type="transmembrane region" description="Helical" evidence="6">
    <location>
        <begin position="78"/>
        <end position="101"/>
    </location>
</feature>
<dbReference type="Gene3D" id="1.10.4160.10">
    <property type="entry name" value="Hydantoin permease"/>
    <property type="match status" value="1"/>
</dbReference>
<evidence type="ECO:0000256" key="6">
    <source>
        <dbReference type="SAM" id="Phobius"/>
    </source>
</evidence>
<keyword evidence="8" id="KW-1185">Reference proteome</keyword>
<keyword evidence="4 6" id="KW-1133">Transmembrane helix</keyword>
<dbReference type="GO" id="GO:0005886">
    <property type="term" value="C:plasma membrane"/>
    <property type="evidence" value="ECO:0007669"/>
    <property type="project" value="TreeGrafter"/>
</dbReference>
<feature type="transmembrane region" description="Helical" evidence="6">
    <location>
        <begin position="325"/>
        <end position="345"/>
    </location>
</feature>
<evidence type="ECO:0000256" key="2">
    <source>
        <dbReference type="ARBA" id="ARBA00008974"/>
    </source>
</evidence>
<dbReference type="GO" id="GO:0015205">
    <property type="term" value="F:nucleobase transmembrane transporter activity"/>
    <property type="evidence" value="ECO:0007669"/>
    <property type="project" value="TreeGrafter"/>
</dbReference>
<protein>
    <submittedName>
        <fullName evidence="7">Uncharacterized protein</fullName>
    </submittedName>
</protein>
<dbReference type="EMBL" id="KZ613848">
    <property type="protein sequence ID" value="PMD56470.1"/>
    <property type="molecule type" value="Genomic_DNA"/>
</dbReference>
<sequence length="393" mass="44032">MDMAFLTWFLDAEAFDISMYQVASSAITRIKAGSRHCYSSGGTSRLRPTMLNGYVGCIYAINFPVLIRLAFAVYGAYFVVFIRGVVACGGQCIQTMLQAIWQSFKNFPNHILASPHVMSAQLLGFSLIISIQLPLLWLHVSKLRFLFMAKTVAMPLTALTLFVWTFVAATGFDPTFNNDTHITDDTPAILVFFQFTVTSAYQQIYGVTTWNPHRVSILWNNQAAQIFSALCWMFVVIGTTISANSVSLENDISLCAASFSSFLGGYALFLGFLAGTMMSEFWVLRNRHLNLFSLYKRRDIYSFFHGFNICAFATGNKNVPKEATYIYSLSWLAGAIVAFVIYTIAGKIWPMEEKFEVGQVMDDLHASSLNHSDQDDRKVVAQDTAKGYQMRCS</sequence>
<reference evidence="7 8" key="1">
    <citation type="submission" date="2016-04" db="EMBL/GenBank/DDBJ databases">
        <title>A degradative enzymes factory behind the ericoid mycorrhizal symbiosis.</title>
        <authorList>
            <consortium name="DOE Joint Genome Institute"/>
            <person name="Martino E."/>
            <person name="Morin E."/>
            <person name="Grelet G."/>
            <person name="Kuo A."/>
            <person name="Kohler A."/>
            <person name="Daghino S."/>
            <person name="Barry K."/>
            <person name="Choi C."/>
            <person name="Cichocki N."/>
            <person name="Clum A."/>
            <person name="Copeland A."/>
            <person name="Hainaut M."/>
            <person name="Haridas S."/>
            <person name="Labutti K."/>
            <person name="Lindquist E."/>
            <person name="Lipzen A."/>
            <person name="Khouja H.-R."/>
            <person name="Murat C."/>
            <person name="Ohm R."/>
            <person name="Olson A."/>
            <person name="Spatafora J."/>
            <person name="Veneault-Fourrey C."/>
            <person name="Henrissat B."/>
            <person name="Grigoriev I."/>
            <person name="Martin F."/>
            <person name="Perotto S."/>
        </authorList>
    </citation>
    <scope>NUCLEOTIDE SEQUENCE [LARGE SCALE GENOMIC DNA]</scope>
    <source>
        <strain evidence="7 8">E</strain>
    </source>
</reference>
<dbReference type="InterPro" id="IPR045225">
    <property type="entry name" value="Uracil/uridine/allantoin_perm"/>
</dbReference>
<feature type="transmembrane region" description="Helical" evidence="6">
    <location>
        <begin position="263"/>
        <end position="284"/>
    </location>
</feature>
<evidence type="ECO:0000256" key="1">
    <source>
        <dbReference type="ARBA" id="ARBA00004141"/>
    </source>
</evidence>
<dbReference type="OrthoDB" id="2018619at2759"/>
<name>A0A2J6T0A8_9HELO</name>
<dbReference type="AlphaFoldDB" id="A0A2J6T0A8"/>
<evidence type="ECO:0000313" key="8">
    <source>
        <dbReference type="Proteomes" id="UP000235371"/>
    </source>
</evidence>
<dbReference type="GeneID" id="36593138"/>
<evidence type="ECO:0000256" key="3">
    <source>
        <dbReference type="ARBA" id="ARBA00022692"/>
    </source>
</evidence>
<feature type="transmembrane region" description="Helical" evidence="6">
    <location>
        <begin position="152"/>
        <end position="169"/>
    </location>
</feature>
<evidence type="ECO:0000313" key="7">
    <source>
        <dbReference type="EMBL" id="PMD56470.1"/>
    </source>
</evidence>
<keyword evidence="5 6" id="KW-0472">Membrane</keyword>
<dbReference type="Proteomes" id="UP000235371">
    <property type="component" value="Unassembled WGS sequence"/>
</dbReference>
<dbReference type="InParanoid" id="A0A2J6T0A8"/>
<keyword evidence="3 6" id="KW-0812">Transmembrane</keyword>
<evidence type="ECO:0000256" key="4">
    <source>
        <dbReference type="ARBA" id="ARBA00022989"/>
    </source>
</evidence>
<organism evidence="7 8">
    <name type="scientific">Hyaloscypha bicolor E</name>
    <dbReference type="NCBI Taxonomy" id="1095630"/>
    <lineage>
        <taxon>Eukaryota</taxon>
        <taxon>Fungi</taxon>
        <taxon>Dikarya</taxon>
        <taxon>Ascomycota</taxon>
        <taxon>Pezizomycotina</taxon>
        <taxon>Leotiomycetes</taxon>
        <taxon>Helotiales</taxon>
        <taxon>Hyaloscyphaceae</taxon>
        <taxon>Hyaloscypha</taxon>
        <taxon>Hyaloscypha bicolor</taxon>
    </lineage>
</organism>
<accession>A0A2J6T0A8</accession>
<dbReference type="InterPro" id="IPR001248">
    <property type="entry name" value="Pur-cyt_permease"/>
</dbReference>
<comment type="similarity">
    <text evidence="2">Belongs to the purine-cytosine permease (2.A.39) family.</text>
</comment>
<dbReference type="Pfam" id="PF02133">
    <property type="entry name" value="Transp_cyt_pur"/>
    <property type="match status" value="1"/>
</dbReference>
<feature type="transmembrane region" description="Helical" evidence="6">
    <location>
        <begin position="51"/>
        <end position="71"/>
    </location>
</feature>
<evidence type="ECO:0000256" key="5">
    <source>
        <dbReference type="ARBA" id="ARBA00023136"/>
    </source>
</evidence>
<dbReference type="RefSeq" id="XP_024733374.1">
    <property type="nucleotide sequence ID" value="XM_024885061.1"/>
</dbReference>
<gene>
    <name evidence="7" type="ORF">K444DRAFT_645167</name>
</gene>